<feature type="region of interest" description="Disordered" evidence="1">
    <location>
        <begin position="41"/>
        <end position="64"/>
    </location>
</feature>
<dbReference type="EMBL" id="OB680106">
    <property type="protein sequence ID" value="CAD7236576.1"/>
    <property type="molecule type" value="Genomic_DNA"/>
</dbReference>
<name>A0A7R8ZYJ3_9CRUS</name>
<sequence length="119" mass="12789">VPELAVAGRASFRVPWENSGQVSASRPPPEVLDLENLQKMVPHSKTTDEGRLEGPSRTLGDEDPYVVGSETSLMTQAFGFGKPLGDNSRSFFVGPEEDTKAFSCPVTAVDYPQGSYAPT</sequence>
<gene>
    <name evidence="2" type="ORF">CTOB1V02_LOCUS14391</name>
</gene>
<dbReference type="AlphaFoldDB" id="A0A7R8ZYJ3"/>
<evidence type="ECO:0000313" key="2">
    <source>
        <dbReference type="EMBL" id="CAD7236576.1"/>
    </source>
</evidence>
<protein>
    <submittedName>
        <fullName evidence="2">Uncharacterized protein</fullName>
    </submittedName>
</protein>
<proteinExistence type="predicted"/>
<feature type="non-terminal residue" evidence="2">
    <location>
        <position position="1"/>
    </location>
</feature>
<accession>A0A7R8ZYJ3</accession>
<reference evidence="2" key="1">
    <citation type="submission" date="2020-11" db="EMBL/GenBank/DDBJ databases">
        <authorList>
            <person name="Tran Van P."/>
        </authorList>
    </citation>
    <scope>NUCLEOTIDE SEQUENCE</scope>
</reference>
<organism evidence="2">
    <name type="scientific">Cyprideis torosa</name>
    <dbReference type="NCBI Taxonomy" id="163714"/>
    <lineage>
        <taxon>Eukaryota</taxon>
        <taxon>Metazoa</taxon>
        <taxon>Ecdysozoa</taxon>
        <taxon>Arthropoda</taxon>
        <taxon>Crustacea</taxon>
        <taxon>Oligostraca</taxon>
        <taxon>Ostracoda</taxon>
        <taxon>Podocopa</taxon>
        <taxon>Podocopida</taxon>
        <taxon>Cytherocopina</taxon>
        <taxon>Cytheroidea</taxon>
        <taxon>Cytherideidae</taxon>
        <taxon>Cyprideis</taxon>
    </lineage>
</organism>
<feature type="non-terminal residue" evidence="2">
    <location>
        <position position="119"/>
    </location>
</feature>
<feature type="compositionally biased region" description="Basic and acidic residues" evidence="1">
    <location>
        <begin position="45"/>
        <end position="54"/>
    </location>
</feature>
<evidence type="ECO:0000256" key="1">
    <source>
        <dbReference type="SAM" id="MobiDB-lite"/>
    </source>
</evidence>